<name>A0A395NS52_TRIAR</name>
<keyword evidence="3" id="KW-0949">S-adenosyl-L-methionine</keyword>
<dbReference type="InterPro" id="IPR001077">
    <property type="entry name" value="COMT_C"/>
</dbReference>
<sequence>MSTKELLTKLREAIEQGPSKISDDERKDLLAACEQLRTSYETPFETTLRIMFSGHQAIAIRLGVDMKLFDAAAKQPQDNVTIKQLADDTGADPLLISRNWFTFFPVEKKFGDTKPSDVLLVDVGGSQGGDLRAFQTTFPAIPGRLILQDLPIVVQDAKDIPDGIEVQGYDFFKEQPVKGAKAYYLRTVLHDWPDKQALEILRNVREAMSKDSLLLINETIIPETNASVSSATADLTMMVSFASLERTRKQFENLFNEAQLDLVQVWHPENFGGAADIAEQASLLEVRLRQ</sequence>
<evidence type="ECO:0000256" key="2">
    <source>
        <dbReference type="ARBA" id="ARBA00022679"/>
    </source>
</evidence>
<comment type="caution">
    <text evidence="5">The sequence shown here is derived from an EMBL/GenBank/DDBJ whole genome shotgun (WGS) entry which is preliminary data.</text>
</comment>
<accession>A0A395NS52</accession>
<organism evidence="5 6">
    <name type="scientific">Trichoderma arundinaceum</name>
    <dbReference type="NCBI Taxonomy" id="490622"/>
    <lineage>
        <taxon>Eukaryota</taxon>
        <taxon>Fungi</taxon>
        <taxon>Dikarya</taxon>
        <taxon>Ascomycota</taxon>
        <taxon>Pezizomycotina</taxon>
        <taxon>Sordariomycetes</taxon>
        <taxon>Hypocreomycetidae</taxon>
        <taxon>Hypocreales</taxon>
        <taxon>Hypocreaceae</taxon>
        <taxon>Trichoderma</taxon>
    </lineage>
</organism>
<protein>
    <submittedName>
        <fullName evidence="5">Sterigmatocystin 8-o-methyltransferase</fullName>
    </submittedName>
</protein>
<dbReference type="Gene3D" id="3.40.50.150">
    <property type="entry name" value="Vaccinia Virus protein VP39"/>
    <property type="match status" value="1"/>
</dbReference>
<dbReference type="EMBL" id="PXOA01000190">
    <property type="protein sequence ID" value="RFU78912.1"/>
    <property type="molecule type" value="Genomic_DNA"/>
</dbReference>
<feature type="domain" description="O-methyltransferase C-terminal" evidence="4">
    <location>
        <begin position="119"/>
        <end position="258"/>
    </location>
</feature>
<reference evidence="5 6" key="1">
    <citation type="journal article" date="2018" name="PLoS Pathog.">
        <title>Evolution of structural diversity of trichothecenes, a family of toxins produced by plant pathogenic and entomopathogenic fungi.</title>
        <authorList>
            <person name="Proctor R.H."/>
            <person name="McCormick S.P."/>
            <person name="Kim H.S."/>
            <person name="Cardoza R.E."/>
            <person name="Stanley A.M."/>
            <person name="Lindo L."/>
            <person name="Kelly A."/>
            <person name="Brown D.W."/>
            <person name="Lee T."/>
            <person name="Vaughan M.M."/>
            <person name="Alexander N.J."/>
            <person name="Busman M."/>
            <person name="Gutierrez S."/>
        </authorList>
    </citation>
    <scope>NUCLEOTIDE SEQUENCE [LARGE SCALE GENOMIC DNA]</scope>
    <source>
        <strain evidence="5 6">IBT 40837</strain>
    </source>
</reference>
<dbReference type="GO" id="GO:0032259">
    <property type="term" value="P:methylation"/>
    <property type="evidence" value="ECO:0007669"/>
    <property type="project" value="UniProtKB-KW"/>
</dbReference>
<evidence type="ECO:0000313" key="5">
    <source>
        <dbReference type="EMBL" id="RFU78912.1"/>
    </source>
</evidence>
<dbReference type="GO" id="GO:0008171">
    <property type="term" value="F:O-methyltransferase activity"/>
    <property type="evidence" value="ECO:0007669"/>
    <property type="project" value="InterPro"/>
</dbReference>
<keyword evidence="2 5" id="KW-0808">Transferase</keyword>
<dbReference type="PANTHER" id="PTHR43712:SF11">
    <property type="entry name" value="O-METHYLTRANSFERASE (AFU_ORTHOLOGUE AFUA_2G17820)-RELATED"/>
    <property type="match status" value="1"/>
</dbReference>
<dbReference type="AlphaFoldDB" id="A0A395NS52"/>
<dbReference type="InterPro" id="IPR029063">
    <property type="entry name" value="SAM-dependent_MTases_sf"/>
</dbReference>
<evidence type="ECO:0000256" key="1">
    <source>
        <dbReference type="ARBA" id="ARBA00022603"/>
    </source>
</evidence>
<dbReference type="Proteomes" id="UP000266272">
    <property type="component" value="Unassembled WGS sequence"/>
</dbReference>
<dbReference type="PANTHER" id="PTHR43712">
    <property type="entry name" value="PUTATIVE (AFU_ORTHOLOGUE AFUA_4G14580)-RELATED"/>
    <property type="match status" value="1"/>
</dbReference>
<keyword evidence="1 5" id="KW-0489">Methyltransferase</keyword>
<evidence type="ECO:0000259" key="4">
    <source>
        <dbReference type="Pfam" id="PF00891"/>
    </source>
</evidence>
<dbReference type="InterPro" id="IPR016461">
    <property type="entry name" value="COMT-like"/>
</dbReference>
<dbReference type="Pfam" id="PF00891">
    <property type="entry name" value="Methyltransf_2"/>
    <property type="match status" value="1"/>
</dbReference>
<proteinExistence type="predicted"/>
<evidence type="ECO:0000313" key="6">
    <source>
        <dbReference type="Proteomes" id="UP000266272"/>
    </source>
</evidence>
<dbReference type="STRING" id="490622.A0A395NS52"/>
<keyword evidence="6" id="KW-1185">Reference proteome</keyword>
<evidence type="ECO:0000256" key="3">
    <source>
        <dbReference type="ARBA" id="ARBA00022691"/>
    </source>
</evidence>
<dbReference type="InterPro" id="IPR036388">
    <property type="entry name" value="WH-like_DNA-bd_sf"/>
</dbReference>
<dbReference type="OrthoDB" id="2410195at2759"/>
<dbReference type="PROSITE" id="PS51683">
    <property type="entry name" value="SAM_OMT_II"/>
    <property type="match status" value="1"/>
</dbReference>
<dbReference type="Gene3D" id="1.10.10.10">
    <property type="entry name" value="Winged helix-like DNA-binding domain superfamily/Winged helix DNA-binding domain"/>
    <property type="match status" value="1"/>
</dbReference>
<gene>
    <name evidence="5" type="ORF">TARUN_3308</name>
</gene>
<dbReference type="SUPFAM" id="SSF53335">
    <property type="entry name" value="S-adenosyl-L-methionine-dependent methyltransferases"/>
    <property type="match status" value="1"/>
</dbReference>